<comment type="caution">
    <text evidence="22">The sequence shown here is derived from an EMBL/GenBank/DDBJ whole genome shotgun (WGS) entry which is preliminary data.</text>
</comment>
<feature type="active site" evidence="20">
    <location>
        <position position="185"/>
    </location>
</feature>
<dbReference type="GO" id="GO:0009252">
    <property type="term" value="P:peptidoglycan biosynthetic process"/>
    <property type="evidence" value="ECO:0007669"/>
    <property type="project" value="UniProtKB-UniRule"/>
</dbReference>
<dbReference type="InterPro" id="IPR036318">
    <property type="entry name" value="FAD-bd_PCMH-like_sf"/>
</dbReference>
<evidence type="ECO:0000256" key="18">
    <source>
        <dbReference type="ARBA" id="ARBA00031026"/>
    </source>
</evidence>
<dbReference type="GO" id="GO:0051301">
    <property type="term" value="P:cell division"/>
    <property type="evidence" value="ECO:0007669"/>
    <property type="project" value="UniProtKB-KW"/>
</dbReference>
<evidence type="ECO:0000256" key="13">
    <source>
        <dbReference type="ARBA" id="ARBA00022960"/>
    </source>
</evidence>
<sequence>MRPADCCARSTSDCSRIKPVSHNAITSAKDLSALTTLRLPAFASRFAQADSREQLLELLHSTSADQPLLLLGGGSNLILSKDFDGLCVRICSRGIECQSLTGDSVLVRAQAGENWHDFVEFCIDNGWYGLENLALIPGTVGAAPIQNIGAYGVEVKDCIRSVEVWDRQQRTLCELDVAACGFGYRDSLFKSVEPDRYVILSVSFELQTRFQPQLGYAGLSERLGKNPEARDVFDAVVALRRQKLPDPEALANAGSFFKNPVISLAELARLKQRYPAVVSFPDLHGAKLAAAWLIDQAGWKGCRRAHVGVHSQQALVLVHFGGGGAAELLQLADDIRQDVSERYGVALEIEPRII</sequence>
<dbReference type="SUPFAM" id="SSF56194">
    <property type="entry name" value="Uridine diphospho-N-Acetylenolpyruvylglucosamine reductase, MurB, C-terminal domain"/>
    <property type="match status" value="1"/>
</dbReference>
<keyword evidence="10 20" id="KW-0285">Flavoprotein</keyword>
<evidence type="ECO:0000256" key="4">
    <source>
        <dbReference type="ARBA" id="ARBA00004752"/>
    </source>
</evidence>
<gene>
    <name evidence="20" type="primary">murB</name>
    <name evidence="22" type="ORF">DV711_04105</name>
</gene>
<feature type="active site" description="Proton donor" evidence="20">
    <location>
        <position position="255"/>
    </location>
</feature>
<evidence type="ECO:0000256" key="8">
    <source>
        <dbReference type="ARBA" id="ARBA00022490"/>
    </source>
</evidence>
<dbReference type="UniPathway" id="UPA00219"/>
<dbReference type="InterPro" id="IPR016166">
    <property type="entry name" value="FAD-bd_PCMH"/>
</dbReference>
<dbReference type="Proteomes" id="UP000253769">
    <property type="component" value="Unassembled WGS sequence"/>
</dbReference>
<comment type="subcellular location">
    <subcellularLocation>
        <location evidence="3 20">Cytoplasm</location>
    </subcellularLocation>
</comment>
<keyword evidence="9 20" id="KW-0132">Cell division</keyword>
<evidence type="ECO:0000256" key="7">
    <source>
        <dbReference type="ARBA" id="ARBA00015188"/>
    </source>
</evidence>
<dbReference type="NCBIfam" id="NF010478">
    <property type="entry name" value="PRK13903.1"/>
    <property type="match status" value="1"/>
</dbReference>
<comment type="pathway">
    <text evidence="4 20">Cell wall biogenesis; peptidoglycan biosynthesis.</text>
</comment>
<evidence type="ECO:0000256" key="12">
    <source>
        <dbReference type="ARBA" id="ARBA00022857"/>
    </source>
</evidence>
<evidence type="ECO:0000256" key="19">
    <source>
        <dbReference type="ARBA" id="ARBA00048914"/>
    </source>
</evidence>
<dbReference type="Gene3D" id="3.30.465.10">
    <property type="match status" value="1"/>
</dbReference>
<dbReference type="NCBIfam" id="NF000755">
    <property type="entry name" value="PRK00046.1"/>
    <property type="match status" value="1"/>
</dbReference>
<keyword evidence="14 20" id="KW-0573">Peptidoglycan synthesis</keyword>
<keyword evidence="13 20" id="KW-0133">Cell shape</keyword>
<dbReference type="InterPro" id="IPR006094">
    <property type="entry name" value="Oxid_FAD_bind_N"/>
</dbReference>
<dbReference type="GO" id="GO:0008360">
    <property type="term" value="P:regulation of cell shape"/>
    <property type="evidence" value="ECO:0007669"/>
    <property type="project" value="UniProtKB-KW"/>
</dbReference>
<evidence type="ECO:0000256" key="17">
    <source>
        <dbReference type="ARBA" id="ARBA00023316"/>
    </source>
</evidence>
<dbReference type="InterPro" id="IPR011601">
    <property type="entry name" value="MurB_C"/>
</dbReference>
<dbReference type="PROSITE" id="PS51387">
    <property type="entry name" value="FAD_PCMH"/>
    <property type="match status" value="1"/>
</dbReference>
<keyword evidence="16 20" id="KW-0131">Cell cycle</keyword>
<keyword evidence="8 20" id="KW-0963">Cytoplasm</keyword>
<keyword evidence="23" id="KW-1185">Reference proteome</keyword>
<evidence type="ECO:0000259" key="21">
    <source>
        <dbReference type="PROSITE" id="PS51387"/>
    </source>
</evidence>
<dbReference type="InterPro" id="IPR016167">
    <property type="entry name" value="FAD-bd_PCMH_sub1"/>
</dbReference>
<evidence type="ECO:0000256" key="20">
    <source>
        <dbReference type="HAMAP-Rule" id="MF_00037"/>
    </source>
</evidence>
<evidence type="ECO:0000256" key="10">
    <source>
        <dbReference type="ARBA" id="ARBA00022630"/>
    </source>
</evidence>
<comment type="function">
    <text evidence="2 20">Cell wall formation.</text>
</comment>
<dbReference type="SUPFAM" id="SSF56176">
    <property type="entry name" value="FAD-binding/transporter-associated domain-like"/>
    <property type="match status" value="1"/>
</dbReference>
<evidence type="ECO:0000256" key="6">
    <source>
        <dbReference type="ARBA" id="ARBA00012518"/>
    </source>
</evidence>
<keyword evidence="11 20" id="KW-0274">FAD</keyword>
<dbReference type="Pfam" id="PF02873">
    <property type="entry name" value="MurB_C"/>
    <property type="match status" value="1"/>
</dbReference>
<evidence type="ECO:0000256" key="3">
    <source>
        <dbReference type="ARBA" id="ARBA00004496"/>
    </source>
</evidence>
<keyword evidence="15 20" id="KW-0560">Oxidoreductase</keyword>
<dbReference type="OrthoDB" id="9804753at2"/>
<organism evidence="22 23">
    <name type="scientific">Motiliproteus coralliicola</name>
    <dbReference type="NCBI Taxonomy" id="2283196"/>
    <lineage>
        <taxon>Bacteria</taxon>
        <taxon>Pseudomonadati</taxon>
        <taxon>Pseudomonadota</taxon>
        <taxon>Gammaproteobacteria</taxon>
        <taxon>Oceanospirillales</taxon>
        <taxon>Oceanospirillaceae</taxon>
        <taxon>Motiliproteus</taxon>
    </lineage>
</organism>
<dbReference type="GO" id="GO:0071555">
    <property type="term" value="P:cell wall organization"/>
    <property type="evidence" value="ECO:0007669"/>
    <property type="project" value="UniProtKB-KW"/>
</dbReference>
<comment type="cofactor">
    <cofactor evidence="1 20">
        <name>FAD</name>
        <dbReference type="ChEBI" id="CHEBI:57692"/>
    </cofactor>
</comment>
<name>A0A369WZ35_9GAMM</name>
<dbReference type="InterPro" id="IPR036635">
    <property type="entry name" value="MurB_C_sf"/>
</dbReference>
<comment type="catalytic activity">
    <reaction evidence="19 20">
        <text>UDP-N-acetyl-alpha-D-muramate + NADP(+) = UDP-N-acetyl-3-O-(1-carboxyvinyl)-alpha-D-glucosamine + NADPH + H(+)</text>
        <dbReference type="Rhea" id="RHEA:12248"/>
        <dbReference type="ChEBI" id="CHEBI:15378"/>
        <dbReference type="ChEBI" id="CHEBI:57783"/>
        <dbReference type="ChEBI" id="CHEBI:58349"/>
        <dbReference type="ChEBI" id="CHEBI:68483"/>
        <dbReference type="ChEBI" id="CHEBI:70757"/>
        <dbReference type="EC" id="1.3.1.98"/>
    </reaction>
</comment>
<feature type="domain" description="FAD-binding PCMH-type" evidence="21">
    <location>
        <begin position="39"/>
        <end position="209"/>
    </location>
</feature>
<dbReference type="Gene3D" id="3.90.78.10">
    <property type="entry name" value="UDP-N-acetylenolpyruvoylglucosamine reductase, C-terminal domain"/>
    <property type="match status" value="1"/>
</dbReference>
<accession>A0A369WZ35</accession>
<dbReference type="GO" id="GO:0071949">
    <property type="term" value="F:FAD binding"/>
    <property type="evidence" value="ECO:0007669"/>
    <property type="project" value="InterPro"/>
</dbReference>
<dbReference type="PANTHER" id="PTHR21071:SF4">
    <property type="entry name" value="UDP-N-ACETYLENOLPYRUVOYLGLUCOSAMINE REDUCTASE"/>
    <property type="match status" value="1"/>
</dbReference>
<protein>
    <recommendedName>
        <fullName evidence="7 20">UDP-N-acetylenolpyruvoylglucosamine reductase</fullName>
        <ecNumber evidence="6 20">1.3.1.98</ecNumber>
    </recommendedName>
    <alternativeName>
        <fullName evidence="18 20">UDP-N-acetylmuramate dehydrogenase</fullName>
    </alternativeName>
</protein>
<reference evidence="22 23" key="1">
    <citation type="submission" date="2018-07" db="EMBL/GenBank/DDBJ databases">
        <title>Motiliproteus coralliicola sp. nov., a bacterium isolated from Coral.</title>
        <authorList>
            <person name="Wang G."/>
        </authorList>
    </citation>
    <scope>NUCLEOTIDE SEQUENCE [LARGE SCALE GENOMIC DNA]</scope>
    <source>
        <strain evidence="22 23">C34</strain>
    </source>
</reference>
<evidence type="ECO:0000256" key="9">
    <source>
        <dbReference type="ARBA" id="ARBA00022618"/>
    </source>
</evidence>
<dbReference type="InterPro" id="IPR003170">
    <property type="entry name" value="MurB"/>
</dbReference>
<dbReference type="Pfam" id="PF01565">
    <property type="entry name" value="FAD_binding_4"/>
    <property type="match status" value="1"/>
</dbReference>
<dbReference type="EMBL" id="QQOH01000001">
    <property type="protein sequence ID" value="RDE24775.1"/>
    <property type="molecule type" value="Genomic_DNA"/>
</dbReference>
<dbReference type="GO" id="GO:0008762">
    <property type="term" value="F:UDP-N-acetylmuramate dehydrogenase activity"/>
    <property type="evidence" value="ECO:0007669"/>
    <property type="project" value="UniProtKB-UniRule"/>
</dbReference>
<comment type="similarity">
    <text evidence="5 20">Belongs to the MurB family.</text>
</comment>
<evidence type="ECO:0000256" key="15">
    <source>
        <dbReference type="ARBA" id="ARBA00023002"/>
    </source>
</evidence>
<feature type="active site" evidence="20">
    <location>
        <position position="350"/>
    </location>
</feature>
<evidence type="ECO:0000256" key="16">
    <source>
        <dbReference type="ARBA" id="ARBA00023306"/>
    </source>
</evidence>
<keyword evidence="12 20" id="KW-0521">NADP</keyword>
<dbReference type="EC" id="1.3.1.98" evidence="6 20"/>
<dbReference type="InterPro" id="IPR016169">
    <property type="entry name" value="FAD-bd_PCMH_sub2"/>
</dbReference>
<evidence type="ECO:0000256" key="14">
    <source>
        <dbReference type="ARBA" id="ARBA00022984"/>
    </source>
</evidence>
<proteinExistence type="inferred from homology"/>
<dbReference type="AlphaFoldDB" id="A0A369WZ35"/>
<keyword evidence="17 20" id="KW-0961">Cell wall biogenesis/degradation</keyword>
<evidence type="ECO:0000256" key="11">
    <source>
        <dbReference type="ARBA" id="ARBA00022827"/>
    </source>
</evidence>
<evidence type="ECO:0000256" key="5">
    <source>
        <dbReference type="ARBA" id="ARBA00010485"/>
    </source>
</evidence>
<evidence type="ECO:0000256" key="1">
    <source>
        <dbReference type="ARBA" id="ARBA00001974"/>
    </source>
</evidence>
<evidence type="ECO:0000256" key="2">
    <source>
        <dbReference type="ARBA" id="ARBA00003921"/>
    </source>
</evidence>
<dbReference type="HAMAP" id="MF_00037">
    <property type="entry name" value="MurB"/>
    <property type="match status" value="1"/>
</dbReference>
<dbReference type="GO" id="GO:0005829">
    <property type="term" value="C:cytosol"/>
    <property type="evidence" value="ECO:0007669"/>
    <property type="project" value="TreeGrafter"/>
</dbReference>
<evidence type="ECO:0000313" key="22">
    <source>
        <dbReference type="EMBL" id="RDE24775.1"/>
    </source>
</evidence>
<dbReference type="PANTHER" id="PTHR21071">
    <property type="entry name" value="UDP-N-ACETYLENOLPYRUVOYLGLUCOSAMINE REDUCTASE"/>
    <property type="match status" value="1"/>
</dbReference>
<dbReference type="Gene3D" id="3.30.43.10">
    <property type="entry name" value="Uridine Diphospho-n-acetylenolpyruvylglucosamine Reductase, domain 2"/>
    <property type="match status" value="1"/>
</dbReference>
<evidence type="ECO:0000313" key="23">
    <source>
        <dbReference type="Proteomes" id="UP000253769"/>
    </source>
</evidence>
<dbReference type="NCBIfam" id="TIGR00179">
    <property type="entry name" value="murB"/>
    <property type="match status" value="1"/>
</dbReference>